<keyword evidence="1" id="KW-0805">Transcription regulation</keyword>
<comment type="subcellular location">
    <subcellularLocation>
        <location evidence="1">Nucleus</location>
    </subcellularLocation>
    <subcellularLocation>
        <location evidence="1">Chromosome</location>
    </subcellularLocation>
</comment>
<evidence type="ECO:0000256" key="1">
    <source>
        <dbReference type="RuleBase" id="RU367052"/>
    </source>
</evidence>
<keyword evidence="1" id="KW-0235">DNA replication</keyword>
<dbReference type="GO" id="GO:0006368">
    <property type="term" value="P:transcription elongation by RNA polymerase II"/>
    <property type="evidence" value="ECO:0007669"/>
    <property type="project" value="TreeGrafter"/>
</dbReference>
<dbReference type="InterPro" id="IPR000994">
    <property type="entry name" value="Pept_M24"/>
</dbReference>
<comment type="subunit">
    <text evidence="1">Component of the FACT complex.</text>
</comment>
<protein>
    <recommendedName>
        <fullName evidence="1">FACT complex subunit</fullName>
    </recommendedName>
</protein>
<dbReference type="GO" id="GO:0035101">
    <property type="term" value="C:FACT complex"/>
    <property type="evidence" value="ECO:0007669"/>
    <property type="project" value="UniProtKB-UniRule"/>
</dbReference>
<organism evidence="4 5">
    <name type="scientific">Adineta steineri</name>
    <dbReference type="NCBI Taxonomy" id="433720"/>
    <lineage>
        <taxon>Eukaryota</taxon>
        <taxon>Metazoa</taxon>
        <taxon>Spiralia</taxon>
        <taxon>Gnathifera</taxon>
        <taxon>Rotifera</taxon>
        <taxon>Eurotatoria</taxon>
        <taxon>Bdelloidea</taxon>
        <taxon>Adinetida</taxon>
        <taxon>Adinetidae</taxon>
        <taxon>Adineta</taxon>
    </lineage>
</organism>
<dbReference type="Pfam" id="PF08644">
    <property type="entry name" value="SPT16"/>
    <property type="match status" value="1"/>
</dbReference>
<dbReference type="EMBL" id="CAJOAY010013202">
    <property type="protein sequence ID" value="CAF4262340.1"/>
    <property type="molecule type" value="Genomic_DNA"/>
</dbReference>
<feature type="region of interest" description="Disordered" evidence="2">
    <location>
        <begin position="174"/>
        <end position="197"/>
    </location>
</feature>
<dbReference type="SMART" id="SM01286">
    <property type="entry name" value="SPT16"/>
    <property type="match status" value="1"/>
</dbReference>
<keyword evidence="1" id="KW-0539">Nucleus</keyword>
<proteinExistence type="inferred from homology"/>
<comment type="similarity">
    <text evidence="1">Belongs to the peptidase M24 family. SPT16 subfamily.</text>
</comment>
<keyword evidence="1" id="KW-0804">Transcription</keyword>
<feature type="non-terminal residue" evidence="4">
    <location>
        <position position="1"/>
    </location>
</feature>
<name>A0A820FFV9_9BILA</name>
<evidence type="ECO:0000259" key="3">
    <source>
        <dbReference type="SMART" id="SM01286"/>
    </source>
</evidence>
<dbReference type="PANTHER" id="PTHR13980">
    <property type="entry name" value="CDC68 RELATED"/>
    <property type="match status" value="1"/>
</dbReference>
<accession>A0A820FFV9</accession>
<dbReference type="Pfam" id="PF00557">
    <property type="entry name" value="Peptidase_M24"/>
    <property type="match status" value="1"/>
</dbReference>
<feature type="domain" description="FACT complex subunit SPT16 middle" evidence="3">
    <location>
        <begin position="247"/>
        <end position="353"/>
    </location>
</feature>
<evidence type="ECO:0000313" key="5">
    <source>
        <dbReference type="Proteomes" id="UP000663881"/>
    </source>
</evidence>
<dbReference type="InterPro" id="IPR013953">
    <property type="entry name" value="FACT_SPT16_M"/>
</dbReference>
<dbReference type="FunFam" id="2.30.29.210:FF:000001">
    <property type="entry name" value="FACT complex subunit spt16"/>
    <property type="match status" value="1"/>
</dbReference>
<keyword evidence="1" id="KW-0234">DNA repair</keyword>
<comment type="function">
    <text evidence="1">Component of the FACT complex, a general chromatin factor that acts to reorganize nucleosomes. The FACT complex is involved in multiple processes that require DNA as a template such as mRNA elongation, DNA replication and DNA repair. During transcription elongation the FACT complex acts as a histone chaperone that both destabilizes and restores nucleosomal structure. It facilitates the passage of RNA polymerase II and transcription by promoting the dissociation of one histone H2A-H2B dimer from the nucleosome, then subsequently promotes the reestablishment of the nucleosome following the passage of RNA polymerase II.</text>
</comment>
<comment type="caution">
    <text evidence="4">The sequence shown here is derived from an EMBL/GenBank/DDBJ whole genome shotgun (WGS) entry which is preliminary data.</text>
</comment>
<evidence type="ECO:0000256" key="2">
    <source>
        <dbReference type="SAM" id="MobiDB-lite"/>
    </source>
</evidence>
<dbReference type="GO" id="GO:0006281">
    <property type="term" value="P:DNA repair"/>
    <property type="evidence" value="ECO:0007669"/>
    <property type="project" value="UniProtKB-UniRule"/>
</dbReference>
<dbReference type="InterPro" id="IPR036005">
    <property type="entry name" value="Creatinase/aminopeptidase-like"/>
</dbReference>
<sequence>RYKSYCSNLVRTLLVNPSEDMKNTYNFLLECEEVILKELKDDVPLCDVYKIVREKIEKERPELANKMTNNLGTALGIEFRESTIAITSKCTARAKKGMTFQISIGFSSLDNPDGKDDQSKVYALFIGDTIFVNENEPCTILTSSKKDISHIAIILKDDGGQDDEVDETPAIQPRRAAVEKVRADPSAPEESRQDNQKTLLRRLNERAEVRLTSQGDKVSSEKARKINNAYKSEGQLPQDPDIQDLKLYMDKRYETLILPINGTPTPFHISAIKNVSLAVEGEYIYLRINFFHPGGIGKQADTIDKENVYIKELTYRASNDKKDDVVPASNNLSHVHKLILEIQKKYKDQELER</sequence>
<dbReference type="Gene3D" id="2.30.29.210">
    <property type="entry name" value="FACT complex subunit Spt16p/Cdc68p"/>
    <property type="match status" value="1"/>
</dbReference>
<dbReference type="Gene3D" id="3.90.230.10">
    <property type="entry name" value="Creatinase/methionine aminopeptidase superfamily"/>
    <property type="match status" value="1"/>
</dbReference>
<dbReference type="AlphaFoldDB" id="A0A820FFV9"/>
<dbReference type="GO" id="GO:0031491">
    <property type="term" value="F:nucleosome binding"/>
    <property type="evidence" value="ECO:0007669"/>
    <property type="project" value="TreeGrafter"/>
</dbReference>
<gene>
    <name evidence="4" type="ORF">OKA104_LOCUS44200</name>
</gene>
<feature type="non-terminal residue" evidence="4">
    <location>
        <position position="353"/>
    </location>
</feature>
<dbReference type="Proteomes" id="UP000663881">
    <property type="component" value="Unassembled WGS sequence"/>
</dbReference>
<dbReference type="PANTHER" id="PTHR13980:SF15">
    <property type="entry name" value="FACT COMPLEX SUBUNIT SPT16"/>
    <property type="match status" value="1"/>
</dbReference>
<keyword evidence="1" id="KW-0158">Chromosome</keyword>
<reference evidence="4" key="1">
    <citation type="submission" date="2021-02" db="EMBL/GenBank/DDBJ databases">
        <authorList>
            <person name="Nowell W R."/>
        </authorList>
    </citation>
    <scope>NUCLEOTIDE SEQUENCE</scope>
</reference>
<dbReference type="GO" id="GO:0006260">
    <property type="term" value="P:DNA replication"/>
    <property type="evidence" value="ECO:0007669"/>
    <property type="project" value="UniProtKB-KW"/>
</dbReference>
<evidence type="ECO:0000313" key="4">
    <source>
        <dbReference type="EMBL" id="CAF4262340.1"/>
    </source>
</evidence>
<dbReference type="InterPro" id="IPR040258">
    <property type="entry name" value="Spt16"/>
</dbReference>
<feature type="compositionally biased region" description="Basic and acidic residues" evidence="2">
    <location>
        <begin position="176"/>
        <end position="195"/>
    </location>
</feature>
<keyword evidence="1" id="KW-0227">DNA damage</keyword>
<dbReference type="SUPFAM" id="SSF55920">
    <property type="entry name" value="Creatinase/aminopeptidase"/>
    <property type="match status" value="1"/>
</dbReference>